<evidence type="ECO:0000313" key="2">
    <source>
        <dbReference type="EMBL" id="TRM67389.1"/>
    </source>
</evidence>
<comment type="caution">
    <text evidence="2">The sequence shown here is derived from an EMBL/GenBank/DDBJ whole genome shotgun (WGS) entry which is preliminary data.</text>
</comment>
<reference evidence="2 3" key="1">
    <citation type="journal article" date="2019" name="New Phytol.">
        <title>Comparative genomics reveals unique wood-decay strategies and fruiting body development in the Schizophyllaceae.</title>
        <authorList>
            <person name="Almasi E."/>
            <person name="Sahu N."/>
            <person name="Krizsan K."/>
            <person name="Balint B."/>
            <person name="Kovacs G.M."/>
            <person name="Kiss B."/>
            <person name="Cseklye J."/>
            <person name="Drula E."/>
            <person name="Henrissat B."/>
            <person name="Nagy I."/>
            <person name="Chovatia M."/>
            <person name="Adam C."/>
            <person name="LaButti K."/>
            <person name="Lipzen A."/>
            <person name="Riley R."/>
            <person name="Grigoriev I.V."/>
            <person name="Nagy L.G."/>
        </authorList>
    </citation>
    <scope>NUCLEOTIDE SEQUENCE [LARGE SCALE GENOMIC DNA]</scope>
    <source>
        <strain evidence="2 3">NL-1724</strain>
    </source>
</reference>
<dbReference type="Pfam" id="PF12937">
    <property type="entry name" value="F-box-like"/>
    <property type="match status" value="1"/>
</dbReference>
<keyword evidence="3" id="KW-1185">Reference proteome</keyword>
<sequence>MTSALDRCSHCKLSKLKSLEKHDETTIASLQALSKSLPKSIWHTNDPAPPELRSDISRIIAGGDEEVKVIKDAISLLGTALKELYHARDRIQSFTRKHKSLVSPLRTLPSEILSEIFMHVVDPRVGRMRLYLDTYQSLDVHKGVWTLTRVCSRWRRLAQSDCRLWTRVDINAKSLARSRNPVPILEAYLSRSANLSLTIDCALSSYPAYIPAPSAAAGVIRLLWEVAKRWRKATFNFGDCDPRVWADVKQSTYDRLEDIQIRFGRSIPPDAAVSLKVAPRLRRCSFNQVLPVPPNVRLPIEQLTHYVGPCRIGQIDVLPYLLGSEHLSLTDYGSGPLVHLPRLRRLSIKVANIADRLEAPVLEELSAFHLVNGMHAIVDMLRRSACDSLTLLQTSFIHFPLTAILDILQLSPRMRDLRIAVQPPDAPKADDFFRRMILPEDGGASEEAVPPPRLAPDLETITYAFYGDGPHAPQAFITFLKSRMARENPVLKDASLLLGDKRYHEKSPALQRSVKELASAGLKLRISDVHLAHISAVDV</sequence>
<dbReference type="InterPro" id="IPR001810">
    <property type="entry name" value="F-box_dom"/>
</dbReference>
<evidence type="ECO:0000259" key="1">
    <source>
        <dbReference type="Pfam" id="PF12937"/>
    </source>
</evidence>
<accession>A0A550CRK8</accession>
<dbReference type="AlphaFoldDB" id="A0A550CRK8"/>
<organism evidence="2 3">
    <name type="scientific">Schizophyllum amplum</name>
    <dbReference type="NCBI Taxonomy" id="97359"/>
    <lineage>
        <taxon>Eukaryota</taxon>
        <taxon>Fungi</taxon>
        <taxon>Dikarya</taxon>
        <taxon>Basidiomycota</taxon>
        <taxon>Agaricomycotina</taxon>
        <taxon>Agaricomycetes</taxon>
        <taxon>Agaricomycetidae</taxon>
        <taxon>Agaricales</taxon>
        <taxon>Schizophyllaceae</taxon>
        <taxon>Schizophyllum</taxon>
    </lineage>
</organism>
<feature type="domain" description="F-box" evidence="1">
    <location>
        <begin position="106"/>
        <end position="170"/>
    </location>
</feature>
<proteinExistence type="predicted"/>
<protein>
    <recommendedName>
        <fullName evidence="1">F-box domain-containing protein</fullName>
    </recommendedName>
</protein>
<name>A0A550CRK8_9AGAR</name>
<dbReference type="OrthoDB" id="3061285at2759"/>
<evidence type="ECO:0000313" key="3">
    <source>
        <dbReference type="Proteomes" id="UP000320762"/>
    </source>
</evidence>
<dbReference type="EMBL" id="VDMD01000002">
    <property type="protein sequence ID" value="TRM67389.1"/>
    <property type="molecule type" value="Genomic_DNA"/>
</dbReference>
<dbReference type="STRING" id="97359.A0A550CRK8"/>
<dbReference type="Proteomes" id="UP000320762">
    <property type="component" value="Unassembled WGS sequence"/>
</dbReference>
<gene>
    <name evidence="2" type="ORF">BD626DRAFT_625850</name>
</gene>
<dbReference type="Gene3D" id="1.20.1280.50">
    <property type="match status" value="1"/>
</dbReference>